<dbReference type="HOGENOM" id="CLU_590605_0_0_1"/>
<dbReference type="AlphaFoldDB" id="A0A0C3CJT2"/>
<feature type="region of interest" description="Disordered" evidence="1">
    <location>
        <begin position="1"/>
        <end position="26"/>
    </location>
</feature>
<gene>
    <name evidence="2" type="ORF">M413DRAFT_379607</name>
</gene>
<dbReference type="Proteomes" id="UP000053424">
    <property type="component" value="Unassembled WGS sequence"/>
</dbReference>
<evidence type="ECO:0000313" key="2">
    <source>
        <dbReference type="EMBL" id="KIM44354.1"/>
    </source>
</evidence>
<sequence>MLRGSFNYPDLDVPDSPLMSPTPLTSGIPGSALAERIFNDPDSWEDNQIDDDDFPEDVSIDWLAEEFERFKRTSIIANPTMEKPVPLINTPTSAVHQNVRRSIRKEAGTGLKGPIGGKRGSVRPISLAALFDHSNEDFSSEIQQQLSKILETGGIPHHIGPYPSLSPPSSSDTASSIDSPLQIRTAAIGNNSGEISPSPVNIYSASATLSFLEWYGIYPDSPRLDLAGLPPKSLRMKTPLLQVPSPKHPMRPSPLLNSSETAAPPPAQRASPIPPPGLEPPPMETEITVASRRPSKTPSPPPVPRAPASSDNTDQLPKEQTARSRSESSSREGRRLPHTASPPYRDPSPPQPPIARSSSSGSNHSVTSSRPRRPDGGSFDSATHIRRLPSIPPEPSAARPQTPPQPLPEPPIQRTTSLNRASPSPAPPSSSASASSTVQQQQTDRRPVSVRSPLGGPAGPRVRTRTRENDILC</sequence>
<feature type="compositionally biased region" description="Basic and acidic residues" evidence="1">
    <location>
        <begin position="316"/>
        <end position="335"/>
    </location>
</feature>
<accession>A0A0C3CJT2</accession>
<feature type="compositionally biased region" description="Low complexity" evidence="1">
    <location>
        <begin position="357"/>
        <end position="369"/>
    </location>
</feature>
<dbReference type="STRING" id="686832.A0A0C3CJT2"/>
<feature type="compositionally biased region" description="Pro residues" evidence="1">
    <location>
        <begin position="344"/>
        <end position="353"/>
    </location>
</feature>
<dbReference type="EMBL" id="KN831774">
    <property type="protein sequence ID" value="KIM44354.1"/>
    <property type="molecule type" value="Genomic_DNA"/>
</dbReference>
<dbReference type="OrthoDB" id="3002189at2759"/>
<feature type="compositionally biased region" description="Pro residues" evidence="1">
    <location>
        <begin position="390"/>
        <end position="411"/>
    </location>
</feature>
<name>A0A0C3CJT2_HEBCY</name>
<evidence type="ECO:0000313" key="3">
    <source>
        <dbReference type="Proteomes" id="UP000053424"/>
    </source>
</evidence>
<protein>
    <submittedName>
        <fullName evidence="2">Uncharacterized protein</fullName>
    </submittedName>
</protein>
<reference evidence="3" key="2">
    <citation type="submission" date="2015-01" db="EMBL/GenBank/DDBJ databases">
        <title>Evolutionary Origins and Diversification of the Mycorrhizal Mutualists.</title>
        <authorList>
            <consortium name="DOE Joint Genome Institute"/>
            <consortium name="Mycorrhizal Genomics Consortium"/>
            <person name="Kohler A."/>
            <person name="Kuo A."/>
            <person name="Nagy L.G."/>
            <person name="Floudas D."/>
            <person name="Copeland A."/>
            <person name="Barry K.W."/>
            <person name="Cichocki N."/>
            <person name="Veneault-Fourrey C."/>
            <person name="LaButti K."/>
            <person name="Lindquist E.A."/>
            <person name="Lipzen A."/>
            <person name="Lundell T."/>
            <person name="Morin E."/>
            <person name="Murat C."/>
            <person name="Riley R."/>
            <person name="Ohm R."/>
            <person name="Sun H."/>
            <person name="Tunlid A."/>
            <person name="Henrissat B."/>
            <person name="Grigoriev I.V."/>
            <person name="Hibbett D.S."/>
            <person name="Martin F."/>
        </authorList>
    </citation>
    <scope>NUCLEOTIDE SEQUENCE [LARGE SCALE GENOMIC DNA]</scope>
    <source>
        <strain evidence="3">h7</strain>
    </source>
</reference>
<proteinExistence type="predicted"/>
<keyword evidence="3" id="KW-1185">Reference proteome</keyword>
<reference evidence="2 3" key="1">
    <citation type="submission" date="2014-04" db="EMBL/GenBank/DDBJ databases">
        <authorList>
            <consortium name="DOE Joint Genome Institute"/>
            <person name="Kuo A."/>
            <person name="Gay G."/>
            <person name="Dore J."/>
            <person name="Kohler A."/>
            <person name="Nagy L.G."/>
            <person name="Floudas D."/>
            <person name="Copeland A."/>
            <person name="Barry K.W."/>
            <person name="Cichocki N."/>
            <person name="Veneault-Fourrey C."/>
            <person name="LaButti K."/>
            <person name="Lindquist E.A."/>
            <person name="Lipzen A."/>
            <person name="Lundell T."/>
            <person name="Morin E."/>
            <person name="Murat C."/>
            <person name="Sun H."/>
            <person name="Tunlid A."/>
            <person name="Henrissat B."/>
            <person name="Grigoriev I.V."/>
            <person name="Hibbett D.S."/>
            <person name="Martin F."/>
            <person name="Nordberg H.P."/>
            <person name="Cantor M.N."/>
            <person name="Hua S.X."/>
        </authorList>
    </citation>
    <scope>NUCLEOTIDE SEQUENCE [LARGE SCALE GENOMIC DNA]</scope>
    <source>
        <strain evidence="3">h7</strain>
    </source>
</reference>
<evidence type="ECO:0000256" key="1">
    <source>
        <dbReference type="SAM" id="MobiDB-lite"/>
    </source>
</evidence>
<organism evidence="2 3">
    <name type="scientific">Hebeloma cylindrosporum</name>
    <dbReference type="NCBI Taxonomy" id="76867"/>
    <lineage>
        <taxon>Eukaryota</taxon>
        <taxon>Fungi</taxon>
        <taxon>Dikarya</taxon>
        <taxon>Basidiomycota</taxon>
        <taxon>Agaricomycotina</taxon>
        <taxon>Agaricomycetes</taxon>
        <taxon>Agaricomycetidae</taxon>
        <taxon>Agaricales</taxon>
        <taxon>Agaricineae</taxon>
        <taxon>Hymenogastraceae</taxon>
        <taxon>Hebeloma</taxon>
    </lineage>
</organism>
<feature type="region of interest" description="Disordered" evidence="1">
    <location>
        <begin position="238"/>
        <end position="473"/>
    </location>
</feature>
<feature type="compositionally biased region" description="Pro residues" evidence="1">
    <location>
        <begin position="263"/>
        <end position="283"/>
    </location>
</feature>